<evidence type="ECO:0000256" key="2">
    <source>
        <dbReference type="ARBA" id="ARBA00023052"/>
    </source>
</evidence>
<dbReference type="CDD" id="cd00568">
    <property type="entry name" value="TPP_enzymes"/>
    <property type="match status" value="1"/>
</dbReference>
<evidence type="ECO:0000259" key="4">
    <source>
        <dbReference type="Pfam" id="PF00205"/>
    </source>
</evidence>
<dbReference type="GO" id="GO:0000287">
    <property type="term" value="F:magnesium ion binding"/>
    <property type="evidence" value="ECO:0007669"/>
    <property type="project" value="InterPro"/>
</dbReference>
<evidence type="ECO:0000313" key="7">
    <source>
        <dbReference type="EMBL" id="PWR21347.1"/>
    </source>
</evidence>
<sequence>MVAQARSGGQILVDQLAINGVRRIFLVPGESYLAALDALHDHADEIEGVVCRQEGGAAFMAEAHAKLTGETGVCFVTRGPGACNAAIGVHTAMQDSTPMILLIGQVARDARHREAFQEIDVDRLFGWTTKWAVEVNDARRLPELIARAFQIATSGRPGPVAISLPEDMLTDMVEVADAPPAFALSPVPAPADIARMAEMIAAAKRPLMIVGGGDWTAAGANAIRAFASRFDLPTACSFRRQDVVDNSLPIYVGELGTSVDQRLIARIREADLVIAVGTRLSEITTQGYTLLDVPVPAAPLIHIHPDLGELGRIYRPALAINAGCDAFAEAAAALPAPTITWADWTASVRADYEASLAPGSSPGPLDMNTVMAVLKNRLPADTVMVNDAGNFTGWLQRFWTYRHFKSQLGPCNGAMGYGVPAAVGAAIECAGERTVVCFVGDGGFMMTGQELATAIRHGAAPLIIVVDNGTFGTIRMHQERHYPGRVVATDLANPDFAALARAYGAFGVTVSETKAFAPALEEALAATEQGLPALLCLKLGIEVISTRTTLTRLRGR</sequence>
<dbReference type="GO" id="GO:0005948">
    <property type="term" value="C:acetolactate synthase complex"/>
    <property type="evidence" value="ECO:0007669"/>
    <property type="project" value="TreeGrafter"/>
</dbReference>
<dbReference type="Gene3D" id="3.40.50.1220">
    <property type="entry name" value="TPP-binding domain"/>
    <property type="match status" value="1"/>
</dbReference>
<dbReference type="Pfam" id="PF02775">
    <property type="entry name" value="TPP_enzyme_C"/>
    <property type="match status" value="1"/>
</dbReference>
<dbReference type="Pfam" id="PF00205">
    <property type="entry name" value="TPP_enzyme_M"/>
    <property type="match status" value="1"/>
</dbReference>
<feature type="domain" description="Thiamine pyrophosphate enzyme N-terminal TPP-binding" evidence="6">
    <location>
        <begin position="7"/>
        <end position="121"/>
    </location>
</feature>
<dbReference type="InterPro" id="IPR045229">
    <property type="entry name" value="TPP_enz"/>
</dbReference>
<evidence type="ECO:0000259" key="5">
    <source>
        <dbReference type="Pfam" id="PF02775"/>
    </source>
</evidence>
<dbReference type="Gene3D" id="3.40.50.970">
    <property type="match status" value="2"/>
</dbReference>
<dbReference type="InterPro" id="IPR012001">
    <property type="entry name" value="Thiamin_PyroP_enz_TPP-bd_dom"/>
</dbReference>
<feature type="domain" description="Thiamine pyrophosphate enzyme central" evidence="4">
    <location>
        <begin position="193"/>
        <end position="329"/>
    </location>
</feature>
<dbReference type="GO" id="GO:0009097">
    <property type="term" value="P:isoleucine biosynthetic process"/>
    <property type="evidence" value="ECO:0007669"/>
    <property type="project" value="TreeGrafter"/>
</dbReference>
<dbReference type="Proteomes" id="UP000245461">
    <property type="component" value="Unassembled WGS sequence"/>
</dbReference>
<evidence type="ECO:0000259" key="6">
    <source>
        <dbReference type="Pfam" id="PF02776"/>
    </source>
</evidence>
<dbReference type="SUPFAM" id="SSF52518">
    <property type="entry name" value="Thiamin diphosphate-binding fold (THDP-binding)"/>
    <property type="match status" value="2"/>
</dbReference>
<proteinExistence type="inferred from homology"/>
<dbReference type="GO" id="GO:0003984">
    <property type="term" value="F:acetolactate synthase activity"/>
    <property type="evidence" value="ECO:0007669"/>
    <property type="project" value="TreeGrafter"/>
</dbReference>
<accession>A0A317E2T4</accession>
<gene>
    <name evidence="7" type="ORF">DKG74_12965</name>
</gene>
<name>A0A317E2T4_9PROT</name>
<dbReference type="GO" id="GO:0030976">
    <property type="term" value="F:thiamine pyrophosphate binding"/>
    <property type="evidence" value="ECO:0007669"/>
    <property type="project" value="InterPro"/>
</dbReference>
<dbReference type="CDD" id="cd07035">
    <property type="entry name" value="TPP_PYR_POX_like"/>
    <property type="match status" value="1"/>
</dbReference>
<evidence type="ECO:0000313" key="8">
    <source>
        <dbReference type="Proteomes" id="UP000245461"/>
    </source>
</evidence>
<dbReference type="Pfam" id="PF02776">
    <property type="entry name" value="TPP_enzyme_N"/>
    <property type="match status" value="1"/>
</dbReference>
<protein>
    <submittedName>
        <fullName evidence="7">Thiamine pyrophosphate-binding protein</fullName>
    </submittedName>
</protein>
<dbReference type="PANTHER" id="PTHR18968">
    <property type="entry name" value="THIAMINE PYROPHOSPHATE ENZYMES"/>
    <property type="match status" value="1"/>
</dbReference>
<dbReference type="PANTHER" id="PTHR18968:SF120">
    <property type="entry name" value="ACETOLACTATE SYNTHASE LARGE SUBUNIT"/>
    <property type="match status" value="1"/>
</dbReference>
<dbReference type="GO" id="GO:0050660">
    <property type="term" value="F:flavin adenine dinucleotide binding"/>
    <property type="evidence" value="ECO:0007669"/>
    <property type="project" value="TreeGrafter"/>
</dbReference>
<dbReference type="GO" id="GO:0009099">
    <property type="term" value="P:L-valine biosynthetic process"/>
    <property type="evidence" value="ECO:0007669"/>
    <property type="project" value="TreeGrafter"/>
</dbReference>
<dbReference type="SUPFAM" id="SSF52467">
    <property type="entry name" value="DHS-like NAD/FAD-binding domain"/>
    <property type="match status" value="1"/>
</dbReference>
<dbReference type="InterPro" id="IPR029061">
    <property type="entry name" value="THDP-binding"/>
</dbReference>
<dbReference type="InterPro" id="IPR012000">
    <property type="entry name" value="Thiamin_PyroP_enz_cen_dom"/>
</dbReference>
<comment type="caution">
    <text evidence="7">The sequence shown here is derived from an EMBL/GenBank/DDBJ whole genome shotgun (WGS) entry which is preliminary data.</text>
</comment>
<organism evidence="7 8">
    <name type="scientific">Zavarzinia aquatilis</name>
    <dbReference type="NCBI Taxonomy" id="2211142"/>
    <lineage>
        <taxon>Bacteria</taxon>
        <taxon>Pseudomonadati</taxon>
        <taxon>Pseudomonadota</taxon>
        <taxon>Alphaproteobacteria</taxon>
        <taxon>Rhodospirillales</taxon>
        <taxon>Zavarziniaceae</taxon>
        <taxon>Zavarzinia</taxon>
    </lineage>
</organism>
<dbReference type="OrthoDB" id="4494979at2"/>
<dbReference type="EMBL" id="QGLE01000007">
    <property type="protein sequence ID" value="PWR21347.1"/>
    <property type="molecule type" value="Genomic_DNA"/>
</dbReference>
<dbReference type="RefSeq" id="WP_109906462.1">
    <property type="nucleotide sequence ID" value="NZ_QGLE01000007.1"/>
</dbReference>
<dbReference type="FunFam" id="3.40.50.970:FF:000007">
    <property type="entry name" value="Acetolactate synthase"/>
    <property type="match status" value="1"/>
</dbReference>
<keyword evidence="2 3" id="KW-0786">Thiamine pyrophosphate</keyword>
<reference evidence="7 8" key="1">
    <citation type="submission" date="2018-05" db="EMBL/GenBank/DDBJ databases">
        <title>Zavarzinia sp. HR-AS.</title>
        <authorList>
            <person name="Lee Y."/>
            <person name="Jeon C.O."/>
        </authorList>
    </citation>
    <scope>NUCLEOTIDE SEQUENCE [LARGE SCALE GENOMIC DNA]</scope>
    <source>
        <strain evidence="7 8">HR-AS</strain>
    </source>
</reference>
<keyword evidence="8" id="KW-1185">Reference proteome</keyword>
<comment type="similarity">
    <text evidence="1 3">Belongs to the TPP enzyme family.</text>
</comment>
<dbReference type="NCBIfam" id="NF006052">
    <property type="entry name" value="PRK08199.1"/>
    <property type="match status" value="1"/>
</dbReference>
<dbReference type="InterPro" id="IPR029035">
    <property type="entry name" value="DHS-like_NAD/FAD-binding_dom"/>
</dbReference>
<evidence type="ECO:0000256" key="3">
    <source>
        <dbReference type="RuleBase" id="RU362132"/>
    </source>
</evidence>
<evidence type="ECO:0000256" key="1">
    <source>
        <dbReference type="ARBA" id="ARBA00007812"/>
    </source>
</evidence>
<feature type="domain" description="Thiamine pyrophosphate enzyme TPP-binding" evidence="5">
    <location>
        <begin position="387"/>
        <end position="530"/>
    </location>
</feature>
<dbReference type="AlphaFoldDB" id="A0A317E2T4"/>
<dbReference type="InterPro" id="IPR011766">
    <property type="entry name" value="TPP_enzyme_TPP-bd"/>
</dbReference>